<evidence type="ECO:0000313" key="5">
    <source>
        <dbReference type="EMBL" id="KUI74019.1"/>
    </source>
</evidence>
<feature type="compositionally biased region" description="Gly residues" evidence="3">
    <location>
        <begin position="538"/>
        <end position="552"/>
    </location>
</feature>
<dbReference type="GO" id="GO:0000379">
    <property type="term" value="P:tRNA-type intron splice site recognition and cleavage"/>
    <property type="evidence" value="ECO:0007669"/>
    <property type="project" value="TreeGrafter"/>
</dbReference>
<evidence type="ECO:0000256" key="2">
    <source>
        <dbReference type="ARBA" id="ARBA00022694"/>
    </source>
</evidence>
<gene>
    <name evidence="5" type="ORF">VM1G_09547</name>
</gene>
<keyword evidence="6" id="KW-1185">Reference proteome</keyword>
<keyword evidence="2" id="KW-0819">tRNA processing</keyword>
<feature type="region of interest" description="Disordered" evidence="3">
    <location>
        <begin position="519"/>
        <end position="552"/>
    </location>
</feature>
<comment type="similarity">
    <text evidence="1">Belongs to the SEN54 family.</text>
</comment>
<feature type="compositionally biased region" description="Basic residues" evidence="3">
    <location>
        <begin position="525"/>
        <end position="537"/>
    </location>
</feature>
<keyword evidence="5" id="KW-0255">Endonuclease</keyword>
<dbReference type="PANTHER" id="PTHR21027">
    <property type="entry name" value="TRNA-SPLICING ENDONUCLEASE SUBUNIT SEN54"/>
    <property type="match status" value="1"/>
</dbReference>
<proteinExistence type="inferred from homology"/>
<dbReference type="InterPro" id="IPR024337">
    <property type="entry name" value="tRNA_splic_suSen54"/>
</dbReference>
<feature type="compositionally biased region" description="Basic and acidic residues" evidence="3">
    <location>
        <begin position="53"/>
        <end position="64"/>
    </location>
</feature>
<reference evidence="5" key="1">
    <citation type="submission" date="2014-12" db="EMBL/GenBank/DDBJ databases">
        <title>Genome Sequence of Valsa Canker Pathogens Uncovers a Specific Adaption of Colonization on Woody Bark.</title>
        <authorList>
            <person name="Yin Z."/>
            <person name="Liu H."/>
            <person name="Gao X."/>
            <person name="Li Z."/>
            <person name="Song N."/>
            <person name="Ke X."/>
            <person name="Dai Q."/>
            <person name="Wu Y."/>
            <person name="Sun Y."/>
            <person name="Xu J.-R."/>
            <person name="Kang Z.K."/>
            <person name="Wang L."/>
            <person name="Huang L."/>
        </authorList>
    </citation>
    <scope>NUCLEOTIDE SEQUENCE [LARGE SCALE GENOMIC DNA]</scope>
    <source>
        <strain evidence="5">03-8</strain>
    </source>
</reference>
<protein>
    <submittedName>
        <fullName evidence="5">tRNA-splicing endonuclease subunit tsp-5</fullName>
    </submittedName>
</protein>
<feature type="region of interest" description="Disordered" evidence="3">
    <location>
        <begin position="47"/>
        <end position="73"/>
    </location>
</feature>
<name>A0A194WC80_CYTMA</name>
<dbReference type="GO" id="GO:0004519">
    <property type="term" value="F:endonuclease activity"/>
    <property type="evidence" value="ECO:0007669"/>
    <property type="project" value="UniProtKB-KW"/>
</dbReference>
<keyword evidence="5" id="KW-0378">Hydrolase</keyword>
<evidence type="ECO:0000256" key="1">
    <source>
        <dbReference type="ARBA" id="ARBA00005736"/>
    </source>
</evidence>
<dbReference type="AlphaFoldDB" id="A0A194WC80"/>
<dbReference type="Pfam" id="PF12928">
    <property type="entry name" value="tRNA_int_end_N2"/>
    <property type="match status" value="1"/>
</dbReference>
<dbReference type="Proteomes" id="UP000078559">
    <property type="component" value="Chromosome 11"/>
</dbReference>
<feature type="region of interest" description="Disordered" evidence="3">
    <location>
        <begin position="1"/>
        <end position="34"/>
    </location>
</feature>
<keyword evidence="5" id="KW-0540">Nuclease</keyword>
<sequence>MAFDDDEEIPKPPPAQSPEDAQATAEEALEDEAQDFRHFAALQRKNVSASAIRKGEKDFEEHGTKSQASALEQSRRAMEEVLGYTRSPEDAQATAEEALEDEAQDFRHFAALQRKNVSASAIRKGEKDFEEHGTKSQASALEQSRRAMEEVLGYTRVHKNKEWARGWYFPDRWVDDEVFEGNEVKTEKVAAERRELHARERVVCVGTEYSKVGRKIRGQGTHQPGWDQVWLLPEEALFLIERGSLDLWWPMAPMSDIFPVGSEGTGTQKLSEAEEAEEEDEYALGIPLSLQAAYSLLVGNEGERGKVSLRNLQVYSNLSRAGFSILRLPPPIPGPTLDLTTVEAQQPLWQRLFNLLFPEKELSRPAYGPLVRPGLYRNYESIYKQLAVVPRHKPTAHPPTSQSQLQDSPFRIQYHVWKPSTTNWSKTKPPTPDYYLAIVDAHETSVPTCEEITALLDSMSYEPPPPTPPEREGPHAVHRRLQHGHRNVLVAVNDHGVINYTRFAEGAFGEELLYKRYDAGNAPRGGKRGGRGGRGGRGRGGQGGRGRGGRGG</sequence>
<evidence type="ECO:0000313" key="6">
    <source>
        <dbReference type="Proteomes" id="UP000078559"/>
    </source>
</evidence>
<organism evidence="5 6">
    <name type="scientific">Cytospora mali</name>
    <name type="common">Apple Valsa canker fungus</name>
    <name type="synonym">Valsa mali</name>
    <dbReference type="NCBI Taxonomy" id="578113"/>
    <lineage>
        <taxon>Eukaryota</taxon>
        <taxon>Fungi</taxon>
        <taxon>Dikarya</taxon>
        <taxon>Ascomycota</taxon>
        <taxon>Pezizomycotina</taxon>
        <taxon>Sordariomycetes</taxon>
        <taxon>Sordariomycetidae</taxon>
        <taxon>Diaporthales</taxon>
        <taxon>Cytosporaceae</taxon>
        <taxon>Cytospora</taxon>
    </lineage>
</organism>
<dbReference type="OrthoDB" id="408683at2759"/>
<evidence type="ECO:0000256" key="3">
    <source>
        <dbReference type="SAM" id="MobiDB-lite"/>
    </source>
</evidence>
<dbReference type="EMBL" id="CM003108">
    <property type="protein sequence ID" value="KUI74019.1"/>
    <property type="molecule type" value="Genomic_DNA"/>
</dbReference>
<dbReference type="GO" id="GO:0000214">
    <property type="term" value="C:tRNA-intron endonuclease complex"/>
    <property type="evidence" value="ECO:0007669"/>
    <property type="project" value="TreeGrafter"/>
</dbReference>
<dbReference type="PANTHER" id="PTHR21027:SF1">
    <property type="entry name" value="TRNA-SPLICING ENDONUCLEASE SUBUNIT SEN54"/>
    <property type="match status" value="1"/>
</dbReference>
<feature type="domain" description="tRNA-splicing endonuclease subunit Sen54 N-terminal" evidence="4">
    <location>
        <begin position="150"/>
        <end position="249"/>
    </location>
</feature>
<evidence type="ECO:0000259" key="4">
    <source>
        <dbReference type="Pfam" id="PF12928"/>
    </source>
</evidence>
<accession>A0A194WC80</accession>
<dbReference type="InterPro" id="IPR024336">
    <property type="entry name" value="tRNA_splic_suSen54_N"/>
</dbReference>